<proteinExistence type="predicted"/>
<gene>
    <name evidence="1" type="ORF">MCBB_0546</name>
</gene>
<name>A0A1D3L0D8_9EURY</name>
<dbReference type="AlphaFoldDB" id="A0A1D3L0D8"/>
<organism evidence="1 2">
    <name type="scientific">Methanobacterium congolense</name>
    <dbReference type="NCBI Taxonomy" id="118062"/>
    <lineage>
        <taxon>Archaea</taxon>
        <taxon>Methanobacteriati</taxon>
        <taxon>Methanobacteriota</taxon>
        <taxon>Methanomada group</taxon>
        <taxon>Methanobacteria</taxon>
        <taxon>Methanobacteriales</taxon>
        <taxon>Methanobacteriaceae</taxon>
        <taxon>Methanobacterium</taxon>
    </lineage>
</organism>
<dbReference type="EMBL" id="LT607756">
    <property type="protein sequence ID" value="SCG85121.1"/>
    <property type="molecule type" value="Genomic_DNA"/>
</dbReference>
<dbReference type="STRING" id="118062.MCBB_0546"/>
<reference evidence="1 2" key="1">
    <citation type="submission" date="2016-08" db="EMBL/GenBank/DDBJ databases">
        <authorList>
            <person name="Seilhamer J.J."/>
        </authorList>
    </citation>
    <scope>NUCLEOTIDE SEQUENCE [LARGE SCALE GENOMIC DNA]</scope>
    <source>
        <strain evidence="1">Buetzberg</strain>
    </source>
</reference>
<evidence type="ECO:0000313" key="1">
    <source>
        <dbReference type="EMBL" id="SCG85121.1"/>
    </source>
</evidence>
<dbReference type="KEGG" id="mcub:MCBB_0546"/>
<accession>A0A1D3L0D8</accession>
<protein>
    <submittedName>
        <fullName evidence="1">Uncharacterized protein</fullName>
    </submittedName>
</protein>
<sequence>MAMVMEVKNMSFFSAEPTVDVAGKVLDEFGGVEGLKEVIEGILALEDSEVYEKLVHVRFDGLMGSDVEIDRSEDEFSSLEKFAIENLSKFPLSIPLAPLIGIKEFLVIYSFIAGIYHVNLGRKLNLEDRNKIFHSSMATRIVSLLEDFDSDIDTPNPSAEFFKRLGKIKWQNKQVKRLYNHIHEINFMLIHNKWKGTERVSTTFLVTEEAFILLLSGCSAVICGRDKINTFDVIKANKTYLKLINTDISRLM</sequence>
<keyword evidence="2" id="KW-1185">Reference proteome</keyword>
<dbReference type="Proteomes" id="UP000094707">
    <property type="component" value="Chromosome I"/>
</dbReference>
<evidence type="ECO:0000313" key="2">
    <source>
        <dbReference type="Proteomes" id="UP000094707"/>
    </source>
</evidence>